<evidence type="ECO:0000313" key="4">
    <source>
        <dbReference type="Proteomes" id="UP000437065"/>
    </source>
</evidence>
<reference evidence="3 4" key="1">
    <citation type="submission" date="2019-12" db="EMBL/GenBank/DDBJ databases">
        <title>Isolation and characterization of three novel carbon monoxide-oxidizing members of Halobacteria from salione crusts and soils.</title>
        <authorList>
            <person name="Myers M.R."/>
            <person name="King G.M."/>
        </authorList>
    </citation>
    <scope>NUCLEOTIDE SEQUENCE [LARGE SCALE GENOMIC DNA]</scope>
    <source>
        <strain evidence="3 4">WSA2</strain>
    </source>
</reference>
<sequence length="304" mass="31959">MSPRRRSLLVALGGLGSTAATGCLGDAPTESPDGDPSATGATETDPSGEPDGDNARAADTLRLAVADGFPADGPVRVHSGPLASLLERGATTGDRVRATDSILLTGRPPLLPGERTVTLAGDGVDDGAYELAVDGGLLYDWLLGATAVDDPPRDVDVVDVDALPNDRRSLAVEAIRGGRATVEPQTPLGTWARTEFVDGYVRREGTVYRGYERRQTDAAFFSEEVWYVASVTPTEGASSDAPTLHLDPLPSAARTVVDDLLADWASTLDPVEADVSDLDDRARRALAGTDRLLTHVAVFEVDRS</sequence>
<proteinExistence type="predicted"/>
<gene>
    <name evidence="3" type="ORF">GRX01_10845</name>
</gene>
<accession>A0A6B0T0R0</accession>
<keyword evidence="4" id="KW-1185">Reference proteome</keyword>
<dbReference type="InterPro" id="IPR058285">
    <property type="entry name" value="DUF7979"/>
</dbReference>
<dbReference type="PROSITE" id="PS51257">
    <property type="entry name" value="PROKAR_LIPOPROTEIN"/>
    <property type="match status" value="1"/>
</dbReference>
<evidence type="ECO:0000256" key="1">
    <source>
        <dbReference type="SAM" id="MobiDB-lite"/>
    </source>
</evidence>
<name>A0A6B0T0R0_9EURY</name>
<dbReference type="OrthoDB" id="275667at2157"/>
<organism evidence="3 4">
    <name type="scientific">Halobaculum saliterrae</name>
    <dbReference type="NCBI Taxonomy" id="2073113"/>
    <lineage>
        <taxon>Archaea</taxon>
        <taxon>Methanobacteriati</taxon>
        <taxon>Methanobacteriota</taxon>
        <taxon>Stenosarchaea group</taxon>
        <taxon>Halobacteria</taxon>
        <taxon>Halobacteriales</taxon>
        <taxon>Haloferacaceae</taxon>
        <taxon>Halobaculum</taxon>
    </lineage>
</organism>
<comment type="caution">
    <text evidence="3">The sequence shown here is derived from an EMBL/GenBank/DDBJ whole genome shotgun (WGS) entry which is preliminary data.</text>
</comment>
<evidence type="ECO:0000313" key="3">
    <source>
        <dbReference type="EMBL" id="MXR41830.1"/>
    </source>
</evidence>
<dbReference type="Proteomes" id="UP000437065">
    <property type="component" value="Unassembled WGS sequence"/>
</dbReference>
<protein>
    <recommendedName>
        <fullName evidence="2">DUF7979 domain-containing protein</fullName>
    </recommendedName>
</protein>
<feature type="domain" description="DUF7979" evidence="2">
    <location>
        <begin position="145"/>
        <end position="209"/>
    </location>
</feature>
<dbReference type="Pfam" id="PF25934">
    <property type="entry name" value="DUF7979"/>
    <property type="match status" value="1"/>
</dbReference>
<dbReference type="RefSeq" id="WP_159666966.1">
    <property type="nucleotide sequence ID" value="NZ_WUUS01000006.1"/>
</dbReference>
<dbReference type="EMBL" id="WUUS01000006">
    <property type="protein sequence ID" value="MXR41830.1"/>
    <property type="molecule type" value="Genomic_DNA"/>
</dbReference>
<feature type="region of interest" description="Disordered" evidence="1">
    <location>
        <begin position="17"/>
        <end position="55"/>
    </location>
</feature>
<evidence type="ECO:0000259" key="2">
    <source>
        <dbReference type="Pfam" id="PF25934"/>
    </source>
</evidence>
<dbReference type="AlphaFoldDB" id="A0A6B0T0R0"/>